<feature type="transmembrane region" description="Helical" evidence="1">
    <location>
        <begin position="266"/>
        <end position="286"/>
    </location>
</feature>
<accession>A0ABY2LWG4</accession>
<dbReference type="RefSeq" id="WP_135569077.1">
    <property type="nucleotide sequence ID" value="NZ_RQFN01000011.1"/>
</dbReference>
<protein>
    <recommendedName>
        <fullName evidence="4">Dolichyl-phosphate-mannose--protein mannosyltransferase</fullName>
    </recommendedName>
</protein>
<feature type="transmembrane region" description="Helical" evidence="1">
    <location>
        <begin position="225"/>
        <end position="254"/>
    </location>
</feature>
<feature type="transmembrane region" description="Helical" evidence="1">
    <location>
        <begin position="57"/>
        <end position="75"/>
    </location>
</feature>
<feature type="transmembrane region" description="Helical" evidence="1">
    <location>
        <begin position="142"/>
        <end position="162"/>
    </location>
</feature>
<name>A0ABY2LWG4_9LEPT</name>
<dbReference type="Proteomes" id="UP000297465">
    <property type="component" value="Unassembled WGS sequence"/>
</dbReference>
<evidence type="ECO:0000313" key="2">
    <source>
        <dbReference type="EMBL" id="TGL05480.1"/>
    </source>
</evidence>
<keyword evidence="1" id="KW-0472">Membrane</keyword>
<comment type="caution">
    <text evidence="2">The sequence shown here is derived from an EMBL/GenBank/DDBJ whole genome shotgun (WGS) entry which is preliminary data.</text>
</comment>
<feature type="transmembrane region" description="Helical" evidence="1">
    <location>
        <begin position="387"/>
        <end position="404"/>
    </location>
</feature>
<gene>
    <name evidence="2" type="ORF">EHQ31_01815</name>
</gene>
<keyword evidence="1" id="KW-1133">Transmembrane helix</keyword>
<evidence type="ECO:0000256" key="1">
    <source>
        <dbReference type="SAM" id="Phobius"/>
    </source>
</evidence>
<keyword evidence="3" id="KW-1185">Reference proteome</keyword>
<feature type="transmembrane region" description="Helical" evidence="1">
    <location>
        <begin position="332"/>
        <end position="350"/>
    </location>
</feature>
<feature type="transmembrane region" description="Helical" evidence="1">
    <location>
        <begin position="26"/>
        <end position="45"/>
    </location>
</feature>
<organism evidence="2 3">
    <name type="scientific">Leptospira montravelensis</name>
    <dbReference type="NCBI Taxonomy" id="2484961"/>
    <lineage>
        <taxon>Bacteria</taxon>
        <taxon>Pseudomonadati</taxon>
        <taxon>Spirochaetota</taxon>
        <taxon>Spirochaetia</taxon>
        <taxon>Leptospirales</taxon>
        <taxon>Leptospiraceae</taxon>
        <taxon>Leptospira</taxon>
    </lineage>
</organism>
<evidence type="ECO:0008006" key="4">
    <source>
        <dbReference type="Google" id="ProtNLM"/>
    </source>
</evidence>
<reference evidence="3" key="1">
    <citation type="journal article" date="2019" name="PLoS Negl. Trop. Dis.">
        <title>Revisiting the worldwide diversity of Leptospira species in the environment.</title>
        <authorList>
            <person name="Vincent A.T."/>
            <person name="Schiettekatte O."/>
            <person name="Bourhy P."/>
            <person name="Veyrier F.J."/>
            <person name="Picardeau M."/>
        </authorList>
    </citation>
    <scope>NUCLEOTIDE SEQUENCE [LARGE SCALE GENOMIC DNA]</scope>
    <source>
        <strain evidence="3">201800278</strain>
    </source>
</reference>
<keyword evidence="1" id="KW-0812">Transmembrane</keyword>
<dbReference type="EMBL" id="RQFO01000004">
    <property type="protein sequence ID" value="TGL05480.1"/>
    <property type="molecule type" value="Genomic_DNA"/>
</dbReference>
<feature type="transmembrane region" description="Helical" evidence="1">
    <location>
        <begin position="174"/>
        <end position="194"/>
    </location>
</feature>
<feature type="transmembrane region" description="Helical" evidence="1">
    <location>
        <begin position="357"/>
        <end position="375"/>
    </location>
</feature>
<sequence>MTALLLALLIANLASFIILGFYPKLYLGLLLFLLSLLFFVFFQIAKNILRYKNKKQSLLHIIGYLFLFLVVTYLSEIRWSLNPFGMLDAYAMWIGKGRMLALSILDGNPIPLWNSYWRMPNYPIGLPLLHADLSLSFSSLNLFFHTVKIPNYLYLILLFFFVIERSLELKQTKLRWGFLVLTGTFLFHPNFLLVISDLCADFPVSVTLAIATYFLIQREKENANYLLILTISLLINLKSEALLLSGLILVFHFFYSYTEKRITKQFVISAFFLLLVFGIPTWYLFAKGSFLSSDFKSVNQSSAQTNFIVERLLSGNLWILVLKFFIKFYISLTKGISFSLLILVLIWGSFNLRVSVLFYFAAISIYTAIFLLTSLDPQIHLEQAYDRIHFQLYLIPFVIFWKFGKDNEEKISEFLTLIENHTQNIWKRITK</sequence>
<proteinExistence type="predicted"/>
<evidence type="ECO:0000313" key="3">
    <source>
        <dbReference type="Proteomes" id="UP000297465"/>
    </source>
</evidence>